<name>A0A0F7KE31_9PROT</name>
<dbReference type="Proteomes" id="UP000034156">
    <property type="component" value="Chromosome"/>
</dbReference>
<accession>A0A0F7KE31</accession>
<evidence type="ECO:0000313" key="4">
    <source>
        <dbReference type="Proteomes" id="UP000034156"/>
    </source>
</evidence>
<dbReference type="PATRIC" id="fig|44574.3.peg.845"/>
<reference evidence="3 6" key="4">
    <citation type="submission" date="2019-07" db="EMBL/GenBank/DDBJ databases">
        <title>Active sludge and wastewater microbial communities from Klosterneuburg, Austria.</title>
        <authorList>
            <person name="Wagner M."/>
        </authorList>
    </citation>
    <scope>NUCLEOTIDE SEQUENCE [LARGE SCALE GENOMIC DNA]</scope>
    <source>
        <strain evidence="3 6">Nm2</strain>
    </source>
</reference>
<sequence>MLIAKLSGAANSYRKDVKNISYALARGKDPIHAPMVQIGGRQQTYTKTLLFDRSTKADSQ</sequence>
<organism evidence="1 4">
    <name type="scientific">Nitrosomonas communis</name>
    <dbReference type="NCBI Taxonomy" id="44574"/>
    <lineage>
        <taxon>Bacteria</taxon>
        <taxon>Pseudomonadati</taxon>
        <taxon>Pseudomonadota</taxon>
        <taxon>Betaproteobacteria</taxon>
        <taxon>Nitrosomonadales</taxon>
        <taxon>Nitrosomonadaceae</taxon>
        <taxon>Nitrosomonas</taxon>
    </lineage>
</organism>
<dbReference type="EMBL" id="CP011451">
    <property type="protein sequence ID" value="AKH37087.1"/>
    <property type="molecule type" value="Genomic_DNA"/>
</dbReference>
<evidence type="ECO:0000313" key="2">
    <source>
        <dbReference type="EMBL" id="SDW06088.1"/>
    </source>
</evidence>
<dbReference type="Proteomes" id="UP000324176">
    <property type="component" value="Unassembled WGS sequence"/>
</dbReference>
<proteinExistence type="predicted"/>
<reference evidence="4" key="1">
    <citation type="submission" date="2015-05" db="EMBL/GenBank/DDBJ databases">
        <title>Draft genome of Nitrosomonas communis strain Nm2.</title>
        <authorList>
            <person name="Kozlowski J.A."/>
            <person name="Kits K.D."/>
            <person name="Stein L.Y."/>
        </authorList>
    </citation>
    <scope>NUCLEOTIDE SEQUENCE [LARGE SCALE GENOMIC DNA]</scope>
    <source>
        <strain evidence="4">Nm2</strain>
    </source>
</reference>
<reference evidence="2 5" key="3">
    <citation type="submission" date="2016-10" db="EMBL/GenBank/DDBJ databases">
        <authorList>
            <person name="de Groot N.N."/>
        </authorList>
    </citation>
    <scope>NUCLEOTIDE SEQUENCE [LARGE SCALE GENOMIC DNA]</scope>
    <source>
        <strain evidence="2 5">Nm110</strain>
    </source>
</reference>
<evidence type="ECO:0000313" key="6">
    <source>
        <dbReference type="Proteomes" id="UP000324176"/>
    </source>
</evidence>
<dbReference type="EMBL" id="FNNH01000002">
    <property type="protein sequence ID" value="SDW06088.1"/>
    <property type="molecule type" value="Genomic_DNA"/>
</dbReference>
<gene>
    <name evidence="1" type="ORF">AAW31_03525</name>
    <name evidence="3" type="ORF">BCL69_107014</name>
    <name evidence="2" type="ORF">SAMN05421882_100296</name>
</gene>
<dbReference type="EMBL" id="VNHT01000070">
    <property type="protein sequence ID" value="TYP78630.1"/>
    <property type="molecule type" value="Genomic_DNA"/>
</dbReference>
<protein>
    <submittedName>
        <fullName evidence="1">Uncharacterized protein</fullName>
    </submittedName>
</protein>
<evidence type="ECO:0000313" key="3">
    <source>
        <dbReference type="EMBL" id="TYP78630.1"/>
    </source>
</evidence>
<dbReference type="Proteomes" id="UP000183454">
    <property type="component" value="Unassembled WGS sequence"/>
</dbReference>
<dbReference type="KEGG" id="nco:AAW31_03525"/>
<evidence type="ECO:0000313" key="1">
    <source>
        <dbReference type="EMBL" id="AKH37087.1"/>
    </source>
</evidence>
<reference evidence="1 4" key="2">
    <citation type="journal article" date="2016" name="Genome Announc.">
        <title>Genome Sequence of Nitrosomonas communis Strain Nm2, a Mesophilic Ammonia-Oxidizing Bacterium Isolated from Mediterranean Soil.</title>
        <authorList>
            <person name="Kozlowski J.A."/>
            <person name="Kits K.D."/>
            <person name="Stein L.Y."/>
        </authorList>
    </citation>
    <scope>NUCLEOTIDE SEQUENCE [LARGE SCALE GENOMIC DNA]</scope>
    <source>
        <strain evidence="1 4">Nm2</strain>
    </source>
</reference>
<dbReference type="AlphaFoldDB" id="A0A0F7KE31"/>
<evidence type="ECO:0000313" key="5">
    <source>
        <dbReference type="Proteomes" id="UP000183454"/>
    </source>
</evidence>
<keyword evidence="4" id="KW-1185">Reference proteome</keyword>